<comment type="caution">
    <text evidence="1">The sequence shown here is derived from an EMBL/GenBank/DDBJ whole genome shotgun (WGS) entry which is preliminary data.</text>
</comment>
<gene>
    <name evidence="1" type="ORF">ABVK25_011368</name>
</gene>
<dbReference type="Proteomes" id="UP001590951">
    <property type="component" value="Unassembled WGS sequence"/>
</dbReference>
<dbReference type="EMBL" id="JBHFEH010000095">
    <property type="protein sequence ID" value="KAL2047756.1"/>
    <property type="molecule type" value="Genomic_DNA"/>
</dbReference>
<keyword evidence="2" id="KW-1185">Reference proteome</keyword>
<proteinExistence type="predicted"/>
<protein>
    <submittedName>
        <fullName evidence="1">Uncharacterized protein</fullName>
    </submittedName>
</protein>
<accession>A0ABR4AQC2</accession>
<reference evidence="1 2" key="1">
    <citation type="submission" date="2024-09" db="EMBL/GenBank/DDBJ databases">
        <title>Rethinking Asexuality: The Enigmatic Case of Functional Sexual Genes in Lepraria (Stereocaulaceae).</title>
        <authorList>
            <person name="Doellman M."/>
            <person name="Sun Y."/>
            <person name="Barcenas-Pena A."/>
            <person name="Lumbsch H.T."/>
            <person name="Grewe F."/>
        </authorList>
    </citation>
    <scope>NUCLEOTIDE SEQUENCE [LARGE SCALE GENOMIC DNA]</scope>
    <source>
        <strain evidence="1 2">Grewe 0041</strain>
    </source>
</reference>
<evidence type="ECO:0000313" key="2">
    <source>
        <dbReference type="Proteomes" id="UP001590951"/>
    </source>
</evidence>
<name>A0ABR4AQC2_9LECA</name>
<evidence type="ECO:0000313" key="1">
    <source>
        <dbReference type="EMBL" id="KAL2047756.1"/>
    </source>
</evidence>
<organism evidence="1 2">
    <name type="scientific">Lepraria finkii</name>
    <dbReference type="NCBI Taxonomy" id="1340010"/>
    <lineage>
        <taxon>Eukaryota</taxon>
        <taxon>Fungi</taxon>
        <taxon>Dikarya</taxon>
        <taxon>Ascomycota</taxon>
        <taxon>Pezizomycotina</taxon>
        <taxon>Lecanoromycetes</taxon>
        <taxon>OSLEUM clade</taxon>
        <taxon>Lecanoromycetidae</taxon>
        <taxon>Lecanorales</taxon>
        <taxon>Lecanorineae</taxon>
        <taxon>Stereocaulaceae</taxon>
        <taxon>Lepraria</taxon>
    </lineage>
</organism>
<sequence>MTGPKPTDPFERFCAIKDRQSTAAKKAQRSDELVWDPWPVRNVQKDAILEAAKKIVRQQNSKCINICTDKIVLLPASGNIPGVQSGSLETPLYSIRSPEFLPVRIHLCLFGVQLPFLR</sequence>